<dbReference type="InterPro" id="IPR017861">
    <property type="entry name" value="KAE1/TsaD"/>
</dbReference>
<proteinExistence type="inferred from homology"/>
<evidence type="ECO:0000259" key="9">
    <source>
        <dbReference type="Pfam" id="PF00814"/>
    </source>
</evidence>
<organism evidence="10">
    <name type="scientific">Caldiarchaeum subterraneum</name>
    <dbReference type="NCBI Taxonomy" id="311458"/>
    <lineage>
        <taxon>Archaea</taxon>
        <taxon>Nitrososphaerota</taxon>
        <taxon>Candidatus Caldarchaeales</taxon>
        <taxon>Candidatus Caldarchaeaceae</taxon>
        <taxon>Candidatus Caldarchaeum</taxon>
    </lineage>
</organism>
<name>A0A7C5LBK4_CALS0</name>
<evidence type="ECO:0000256" key="3">
    <source>
        <dbReference type="ARBA" id="ARBA00022694"/>
    </source>
</evidence>
<dbReference type="SUPFAM" id="SSF53067">
    <property type="entry name" value="Actin-like ATPase domain"/>
    <property type="match status" value="1"/>
</dbReference>
<feature type="binding site" evidence="8">
    <location>
        <position position="164"/>
    </location>
    <ligand>
        <name>substrate</name>
    </ligand>
</feature>
<keyword evidence="2 8" id="KW-0808">Transferase</keyword>
<evidence type="ECO:0000313" key="10">
    <source>
        <dbReference type="EMBL" id="HHK67801.1"/>
    </source>
</evidence>
<dbReference type="InterPro" id="IPR000905">
    <property type="entry name" value="Gcp-like_dom"/>
</dbReference>
<dbReference type="EC" id="2.3.1.234" evidence="8"/>
<comment type="subcellular location">
    <subcellularLocation>
        <location evidence="8">Cytoplasm</location>
    </subcellularLocation>
</comment>
<feature type="binding site" evidence="8">
    <location>
        <position position="287"/>
    </location>
    <ligand>
        <name>Fe cation</name>
        <dbReference type="ChEBI" id="CHEBI:24875"/>
    </ligand>
</feature>
<comment type="caution">
    <text evidence="10">The sequence shown here is derived from an EMBL/GenBank/DDBJ whole genome shotgun (WGS) entry which is preliminary data.</text>
</comment>
<dbReference type="GO" id="GO:0002949">
    <property type="term" value="P:tRNA threonylcarbamoyladenosine modification"/>
    <property type="evidence" value="ECO:0007669"/>
    <property type="project" value="UniProtKB-UniRule"/>
</dbReference>
<feature type="binding site" evidence="8">
    <location>
        <position position="115"/>
    </location>
    <ligand>
        <name>Fe cation</name>
        <dbReference type="ChEBI" id="CHEBI:24875"/>
    </ligand>
</feature>
<evidence type="ECO:0000256" key="1">
    <source>
        <dbReference type="ARBA" id="ARBA00022490"/>
    </source>
</evidence>
<dbReference type="InterPro" id="IPR043129">
    <property type="entry name" value="ATPase_NBD"/>
</dbReference>
<keyword evidence="6 8" id="KW-0012">Acyltransferase</keyword>
<sequence length="328" mass="35153">MRKTLVLGIESTAHTFGVGVVASDGRILANVRKVYQPERGGIHPREASQRHAANAPSAISEAFQTAGISPQDIDVIAFAQGPGMGPCLRTGATVARTLALALKKPLVAVNHGVAHIEIGKLVTGCRDPVVLYVAGGNTLITALVEKRYRILGETLDIAAGNCLDAFGITAGIGPMPAPENYAHSGSTIYELPYKVKGMDVSFSGILTAAENMLSKGAKIQDLCLSLTETVYSMLSEVTERALAMSGKHEVLLVGGLARSRRLCQMLRTMCEDREASLHVVPDEYAGDNGAMIAWNGYLHYKCGKVVSVEESFVKPRMRVDEVEVCWSR</sequence>
<feature type="domain" description="Gcp-like" evidence="9">
    <location>
        <begin position="28"/>
        <end position="294"/>
    </location>
</feature>
<keyword evidence="4 8" id="KW-0479">Metal-binding</keyword>
<comment type="similarity">
    <text evidence="8">Belongs to the KAE1 / TsaD family.</text>
</comment>
<feature type="binding site" evidence="8">
    <location>
        <position position="259"/>
    </location>
    <ligand>
        <name>substrate</name>
    </ligand>
</feature>
<keyword evidence="1 8" id="KW-0963">Cytoplasm</keyword>
<dbReference type="InterPro" id="IPR017860">
    <property type="entry name" value="Peptidase_M22_CS"/>
</dbReference>
<dbReference type="GO" id="GO:0005737">
    <property type="term" value="C:cytoplasm"/>
    <property type="evidence" value="ECO:0007669"/>
    <property type="project" value="UniProtKB-SubCell"/>
</dbReference>
<dbReference type="Gene3D" id="3.30.420.40">
    <property type="match status" value="2"/>
</dbReference>
<evidence type="ECO:0000256" key="7">
    <source>
        <dbReference type="ARBA" id="ARBA00048117"/>
    </source>
</evidence>
<feature type="binding site" evidence="8">
    <location>
        <position position="111"/>
    </location>
    <ligand>
        <name>Fe cation</name>
        <dbReference type="ChEBI" id="CHEBI:24875"/>
    </ligand>
</feature>
<evidence type="ECO:0000256" key="8">
    <source>
        <dbReference type="HAMAP-Rule" id="MF_01446"/>
    </source>
</evidence>
<dbReference type="PROSITE" id="PS01016">
    <property type="entry name" value="GLYCOPROTEASE"/>
    <property type="match status" value="1"/>
</dbReference>
<dbReference type="NCBIfam" id="TIGR03722">
    <property type="entry name" value="arch_KAE1"/>
    <property type="match status" value="1"/>
</dbReference>
<keyword evidence="3 8" id="KW-0819">tRNA processing</keyword>
<dbReference type="AlphaFoldDB" id="A0A7C5LBK4"/>
<feature type="binding site" evidence="8">
    <location>
        <position position="132"/>
    </location>
    <ligand>
        <name>Fe cation</name>
        <dbReference type="ChEBI" id="CHEBI:24875"/>
    </ligand>
</feature>
<protein>
    <recommendedName>
        <fullName evidence="8">tRNA N6-adenosine threonylcarbamoyltransferase</fullName>
        <ecNumber evidence="8">2.3.1.234</ecNumber>
    </recommendedName>
    <alternativeName>
        <fullName evidence="8">N6-L-threonylcarbamoyladenine synthase</fullName>
        <shortName evidence="8">t(6)A synthase</shortName>
    </alternativeName>
    <alternativeName>
        <fullName evidence="8">t(6)A37 threonylcarbamoyladenosine biosynthesis protein Kae1</fullName>
    </alternativeName>
    <alternativeName>
        <fullName evidence="8">tRNA threonylcarbamoyladenosine biosynthesis protein Kae1</fullName>
    </alternativeName>
</protein>
<dbReference type="GO" id="GO:0061711">
    <property type="term" value="F:tRNA N(6)-L-threonylcarbamoyladenine synthase activity"/>
    <property type="evidence" value="ECO:0007669"/>
    <property type="project" value="UniProtKB-EC"/>
</dbReference>
<dbReference type="HAMAP" id="MF_01446">
    <property type="entry name" value="Kae1"/>
    <property type="match status" value="1"/>
</dbReference>
<dbReference type="FunFam" id="3.30.420.40:FF:000037">
    <property type="entry name" value="Probable tRNA N6-adenosine threonylcarbamoyltransferase"/>
    <property type="match status" value="1"/>
</dbReference>
<evidence type="ECO:0000256" key="2">
    <source>
        <dbReference type="ARBA" id="ARBA00022679"/>
    </source>
</evidence>
<dbReference type="PRINTS" id="PR00789">
    <property type="entry name" value="OSIALOPTASE"/>
</dbReference>
<evidence type="ECO:0000256" key="5">
    <source>
        <dbReference type="ARBA" id="ARBA00023004"/>
    </source>
</evidence>
<comment type="function">
    <text evidence="8">Required for the formation of a threonylcarbamoyl group on adenosine at position 37 (t(6)A37) in tRNAs that read codons beginning with adenine. Is probably involved in the transfer of the threonylcarbamoyl moiety of threonylcarbamoyl-AMP (TC-AMP) to the N6 group of A37.</text>
</comment>
<feature type="binding site" evidence="8">
    <location>
        <begin position="132"/>
        <end position="136"/>
    </location>
    <ligand>
        <name>substrate</name>
    </ligand>
</feature>
<evidence type="ECO:0000256" key="6">
    <source>
        <dbReference type="ARBA" id="ARBA00023315"/>
    </source>
</evidence>
<reference evidence="10" key="1">
    <citation type="journal article" date="2020" name="mSystems">
        <title>Genome- and Community-Level Interaction Insights into Carbon Utilization and Element Cycling Functions of Hydrothermarchaeota in Hydrothermal Sediment.</title>
        <authorList>
            <person name="Zhou Z."/>
            <person name="Liu Y."/>
            <person name="Xu W."/>
            <person name="Pan J."/>
            <person name="Luo Z.H."/>
            <person name="Li M."/>
        </authorList>
    </citation>
    <scope>NUCLEOTIDE SEQUENCE [LARGE SCALE GENOMIC DNA]</scope>
    <source>
        <strain evidence="10">SpSt-1056</strain>
    </source>
</reference>
<accession>A0A7C5LBK4</accession>
<dbReference type="NCBIfam" id="TIGR00329">
    <property type="entry name" value="gcp_kae1"/>
    <property type="match status" value="1"/>
</dbReference>
<keyword evidence="5 8" id="KW-0408">Iron</keyword>
<dbReference type="InterPro" id="IPR034680">
    <property type="entry name" value="Kae1_archaea_euk"/>
</dbReference>
<dbReference type="PANTHER" id="PTHR11735">
    <property type="entry name" value="TRNA N6-ADENOSINE THREONYLCARBAMOYLTRANSFERASE"/>
    <property type="match status" value="1"/>
</dbReference>
<comment type="caution">
    <text evidence="8">Lacks conserved residue(s) required for the propagation of feature annotation.</text>
</comment>
<comment type="catalytic activity">
    <reaction evidence="7 8">
        <text>L-threonylcarbamoyladenylate + adenosine(37) in tRNA = N(6)-L-threonylcarbamoyladenosine(37) in tRNA + AMP + H(+)</text>
        <dbReference type="Rhea" id="RHEA:37059"/>
        <dbReference type="Rhea" id="RHEA-COMP:10162"/>
        <dbReference type="Rhea" id="RHEA-COMP:10163"/>
        <dbReference type="ChEBI" id="CHEBI:15378"/>
        <dbReference type="ChEBI" id="CHEBI:73682"/>
        <dbReference type="ChEBI" id="CHEBI:74411"/>
        <dbReference type="ChEBI" id="CHEBI:74418"/>
        <dbReference type="ChEBI" id="CHEBI:456215"/>
        <dbReference type="EC" id="2.3.1.234"/>
    </reaction>
</comment>
<gene>
    <name evidence="8 10" type="primary">kae1</name>
    <name evidence="10" type="ORF">ENM11_01415</name>
</gene>
<dbReference type="GO" id="GO:0000408">
    <property type="term" value="C:EKC/KEOPS complex"/>
    <property type="evidence" value="ECO:0007669"/>
    <property type="project" value="InterPro"/>
</dbReference>
<dbReference type="Pfam" id="PF00814">
    <property type="entry name" value="TsaD"/>
    <property type="match status" value="1"/>
</dbReference>
<dbReference type="PANTHER" id="PTHR11735:SF14">
    <property type="entry name" value="TRNA N6-ADENOSINE THREONYLCARBAMOYLTRANSFERASE"/>
    <property type="match status" value="1"/>
</dbReference>
<dbReference type="GO" id="GO:0005506">
    <property type="term" value="F:iron ion binding"/>
    <property type="evidence" value="ECO:0007669"/>
    <property type="project" value="UniProtKB-UniRule"/>
</dbReference>
<evidence type="ECO:0000256" key="4">
    <source>
        <dbReference type="ARBA" id="ARBA00022723"/>
    </source>
</evidence>
<comment type="cofactor">
    <cofactor evidence="8">
        <name>Fe(2+)</name>
        <dbReference type="ChEBI" id="CHEBI:29033"/>
    </cofactor>
    <text evidence="8">Binds 1 Fe(2+) ion per subunit.</text>
</comment>
<dbReference type="EMBL" id="DRWN01000013">
    <property type="protein sequence ID" value="HHK67801.1"/>
    <property type="molecule type" value="Genomic_DNA"/>
</dbReference>